<dbReference type="PANTHER" id="PTHR24305:SF166">
    <property type="entry name" value="CYTOCHROME P450 12A4, MITOCHONDRIAL-RELATED"/>
    <property type="match status" value="1"/>
</dbReference>
<evidence type="ECO:0000256" key="2">
    <source>
        <dbReference type="SAM" id="MobiDB-lite"/>
    </source>
</evidence>
<protein>
    <recommendedName>
        <fullName evidence="5">Cytochrome P450</fullName>
    </recommendedName>
</protein>
<evidence type="ECO:0008006" key="5">
    <source>
        <dbReference type="Google" id="ProtNLM"/>
    </source>
</evidence>
<dbReference type="InterPro" id="IPR050121">
    <property type="entry name" value="Cytochrome_P450_monoxygenase"/>
</dbReference>
<accession>A0ABR3X1L3</accession>
<dbReference type="EMBL" id="JAVDPF010000033">
    <property type="protein sequence ID" value="KAL1869768.1"/>
    <property type="molecule type" value="Genomic_DNA"/>
</dbReference>
<gene>
    <name evidence="3" type="ORF">Plec18167_007692</name>
</gene>
<dbReference type="Proteomes" id="UP001583193">
    <property type="component" value="Unassembled WGS sequence"/>
</dbReference>
<sequence length="459" mass="52062">MLWATLIALPLIYVLNLSIRFLHNVELARKTNLPYILFPLFEANLLYIALFETKWFPYFLSKCTPEWIADYINDGIFKARWSVKDRMAKKYGGVYLYVTPGGISCNVGDADVVNQICKARHSFIKPVEHLAPAFNDKNYALVWTESLRQATQMLDYWIEKHSTASSKHTFTIRDTREDILKLSLNIICSAGFGVKLPFKPAPQALSPAIDTEVDDLFKDAVVPPKEYTFTFRGVMEYMNRSLLSVFLANGILPKWLPRWIVPFFKVDFAAHDDLGKYLQVLVNSAEGDENESHDLLQRIVRSRRDERNKGEADASGRTMQDRKPGLSDEEVLGNVYIFSIAGHETTATTLRFALVLLALHQDIQDELYDEISRVLPNDLTDPSELDYTATFPNLVMPLCVMVYSSLHLDQTSELIAKKISSSKPFASILPLPASRRKQLLDLSFSITTAKSTIYLQASA</sequence>
<dbReference type="SUPFAM" id="SSF48264">
    <property type="entry name" value="Cytochrome P450"/>
    <property type="match status" value="1"/>
</dbReference>
<dbReference type="PANTHER" id="PTHR24305">
    <property type="entry name" value="CYTOCHROME P450"/>
    <property type="match status" value="1"/>
</dbReference>
<dbReference type="Gene3D" id="1.10.630.10">
    <property type="entry name" value="Cytochrome P450"/>
    <property type="match status" value="1"/>
</dbReference>
<organism evidence="3 4">
    <name type="scientific">Paecilomyces lecythidis</name>
    <dbReference type="NCBI Taxonomy" id="3004212"/>
    <lineage>
        <taxon>Eukaryota</taxon>
        <taxon>Fungi</taxon>
        <taxon>Dikarya</taxon>
        <taxon>Ascomycota</taxon>
        <taxon>Pezizomycotina</taxon>
        <taxon>Eurotiomycetes</taxon>
        <taxon>Eurotiomycetidae</taxon>
        <taxon>Eurotiales</taxon>
        <taxon>Thermoascaceae</taxon>
        <taxon>Paecilomyces</taxon>
    </lineage>
</organism>
<comment type="caution">
    <text evidence="3">The sequence shown here is derived from an EMBL/GenBank/DDBJ whole genome shotgun (WGS) entry which is preliminary data.</text>
</comment>
<reference evidence="3 4" key="1">
    <citation type="journal article" date="2024" name="IMA Fungus">
        <title>IMA Genome - F19 : A genome assembly and annotation guide to empower mycologists, including annotated draft genome sequences of Ceratocystis pirilliformis, Diaporthe australafricana, Fusarium ophioides, Paecilomyces lecythidis, and Sporothrix stenoceras.</title>
        <authorList>
            <person name="Aylward J."/>
            <person name="Wilson A.M."/>
            <person name="Visagie C.M."/>
            <person name="Spraker J."/>
            <person name="Barnes I."/>
            <person name="Buitendag C."/>
            <person name="Ceriani C."/>
            <person name="Del Mar Angel L."/>
            <person name="du Plessis D."/>
            <person name="Fuchs T."/>
            <person name="Gasser K."/>
            <person name="Kramer D."/>
            <person name="Li W."/>
            <person name="Munsamy K."/>
            <person name="Piso A."/>
            <person name="Price J.L."/>
            <person name="Sonnekus B."/>
            <person name="Thomas C."/>
            <person name="van der Nest A."/>
            <person name="van Dijk A."/>
            <person name="van Heerden A."/>
            <person name="van Vuuren N."/>
            <person name="Yilmaz N."/>
            <person name="Duong T.A."/>
            <person name="van der Merwe N.A."/>
            <person name="Wingfield M.J."/>
            <person name="Wingfield B.D."/>
        </authorList>
    </citation>
    <scope>NUCLEOTIDE SEQUENCE [LARGE SCALE GENOMIC DNA]</scope>
    <source>
        <strain evidence="3 4">CMW 18167</strain>
    </source>
</reference>
<keyword evidence="4" id="KW-1185">Reference proteome</keyword>
<name>A0ABR3X1L3_9EURO</name>
<dbReference type="Pfam" id="PF00067">
    <property type="entry name" value="p450"/>
    <property type="match status" value="1"/>
</dbReference>
<evidence type="ECO:0000256" key="1">
    <source>
        <dbReference type="ARBA" id="ARBA00010617"/>
    </source>
</evidence>
<dbReference type="InterPro" id="IPR001128">
    <property type="entry name" value="Cyt_P450"/>
</dbReference>
<evidence type="ECO:0000313" key="4">
    <source>
        <dbReference type="Proteomes" id="UP001583193"/>
    </source>
</evidence>
<comment type="similarity">
    <text evidence="1">Belongs to the cytochrome P450 family.</text>
</comment>
<feature type="region of interest" description="Disordered" evidence="2">
    <location>
        <begin position="304"/>
        <end position="325"/>
    </location>
</feature>
<proteinExistence type="inferred from homology"/>
<evidence type="ECO:0000313" key="3">
    <source>
        <dbReference type="EMBL" id="KAL1869768.1"/>
    </source>
</evidence>
<dbReference type="InterPro" id="IPR036396">
    <property type="entry name" value="Cyt_P450_sf"/>
</dbReference>